<proteinExistence type="predicted"/>
<keyword evidence="3" id="KW-1185">Reference proteome</keyword>
<gene>
    <name evidence="2" type="ORF">Pfra01_000125400</name>
</gene>
<evidence type="ECO:0000313" key="2">
    <source>
        <dbReference type="EMBL" id="GMF17546.1"/>
    </source>
</evidence>
<dbReference type="AlphaFoldDB" id="A0A9W6WL29"/>
<dbReference type="EMBL" id="BSXT01000098">
    <property type="protein sequence ID" value="GMF17546.1"/>
    <property type="molecule type" value="Genomic_DNA"/>
</dbReference>
<sequence length="107" mass="11522">MLSADIATAEIFAMFSRPQSLFCWMHCIPHSTGVLTAVEGEAISLTGGMTDSSEEDPESDRDRADKPSEPEKDLEESVESVESALAESDPDSSDPVPDEIKDLTASM</sequence>
<evidence type="ECO:0000313" key="3">
    <source>
        <dbReference type="Proteomes" id="UP001165121"/>
    </source>
</evidence>
<feature type="compositionally biased region" description="Basic and acidic residues" evidence="1">
    <location>
        <begin position="98"/>
        <end position="107"/>
    </location>
</feature>
<name>A0A9W6WL29_9STRA</name>
<dbReference type="Proteomes" id="UP001165121">
    <property type="component" value="Unassembled WGS sequence"/>
</dbReference>
<protein>
    <submittedName>
        <fullName evidence="2">Unnamed protein product</fullName>
    </submittedName>
</protein>
<evidence type="ECO:0000256" key="1">
    <source>
        <dbReference type="SAM" id="MobiDB-lite"/>
    </source>
</evidence>
<reference evidence="2" key="1">
    <citation type="submission" date="2023-04" db="EMBL/GenBank/DDBJ databases">
        <title>Phytophthora fragariaefolia NBRC 109709.</title>
        <authorList>
            <person name="Ichikawa N."/>
            <person name="Sato H."/>
            <person name="Tonouchi N."/>
        </authorList>
    </citation>
    <scope>NUCLEOTIDE SEQUENCE</scope>
    <source>
        <strain evidence="2">NBRC 109709</strain>
    </source>
</reference>
<feature type="compositionally biased region" description="Basic and acidic residues" evidence="1">
    <location>
        <begin position="60"/>
        <end position="71"/>
    </location>
</feature>
<accession>A0A9W6WL29</accession>
<organism evidence="2 3">
    <name type="scientific">Phytophthora fragariaefolia</name>
    <dbReference type="NCBI Taxonomy" id="1490495"/>
    <lineage>
        <taxon>Eukaryota</taxon>
        <taxon>Sar</taxon>
        <taxon>Stramenopiles</taxon>
        <taxon>Oomycota</taxon>
        <taxon>Peronosporomycetes</taxon>
        <taxon>Peronosporales</taxon>
        <taxon>Peronosporaceae</taxon>
        <taxon>Phytophthora</taxon>
    </lineage>
</organism>
<feature type="region of interest" description="Disordered" evidence="1">
    <location>
        <begin position="46"/>
        <end position="107"/>
    </location>
</feature>
<comment type="caution">
    <text evidence="2">The sequence shown here is derived from an EMBL/GenBank/DDBJ whole genome shotgun (WGS) entry which is preliminary data.</text>
</comment>